<reference evidence="7" key="1">
    <citation type="submission" date="2017-08" db="EMBL/GenBank/DDBJ databases">
        <authorList>
            <person name="Polle J.E."/>
            <person name="Barry K."/>
            <person name="Cushman J."/>
            <person name="Schmutz J."/>
            <person name="Tran D."/>
            <person name="Hathwaick L.T."/>
            <person name="Yim W.C."/>
            <person name="Jenkins J."/>
            <person name="Mckie-Krisberg Z.M."/>
            <person name="Prochnik S."/>
            <person name="Lindquist E."/>
            <person name="Dockter R.B."/>
            <person name="Adam C."/>
            <person name="Molina H."/>
            <person name="Bunkerborg J."/>
            <person name="Jin E."/>
            <person name="Buchheim M."/>
            <person name="Magnuson J."/>
        </authorList>
    </citation>
    <scope>NUCLEOTIDE SEQUENCE</scope>
    <source>
        <strain evidence="7">CCAP 19/18</strain>
    </source>
</reference>
<evidence type="ECO:0000313" key="8">
    <source>
        <dbReference type="Proteomes" id="UP000815325"/>
    </source>
</evidence>
<dbReference type="PANTHER" id="PTHR12606:SF1">
    <property type="entry name" value="UBIQUITIN-LIKE-SPECIFIC PROTEASE 1A"/>
    <property type="match status" value="1"/>
</dbReference>
<evidence type="ECO:0000313" key="7">
    <source>
        <dbReference type="EMBL" id="KAF5830596.1"/>
    </source>
</evidence>
<keyword evidence="4" id="KW-0788">Thiol protease</keyword>
<name>A0ABQ7G7M3_DUNSA</name>
<sequence length="631" mass="71901">MSSLPSQKCRPKKGSPWLNPFHHILRTISFLSTGKKRKRDVDSRHPCHQASSPAFAFPAHPHGQPSPVLHPPTIGLHDKLQALKATHEIKPGRQQQAATHQNQNHVDLLGQQQQQRSFRATRPGQQPTPPAWAPSLQHARGQYSQQQPAFLASQTRPVVAKQLHADFNDAALAHARAQRSAAPPPHSTSARSLSSFSAARPQPVNRLYMDLVNKNLRAEQEYQQWKAQHSQPPPVMTIDLTEDNDADLQASRKAREEQQDYLAREARIHKSIQERMERLSAGGAEASFSQAESRARELARRTEALNAKMRAHHLNRQQIHLREKPAPAMVQPSIPAPAPKQQQQQQQQQQQRRQQDIKRRAEVEEVSLVSDEDEEPQPEQEEEEEGGEDEEDYDQEADEEEDEEAGWMAPEHNTPQELASWDLIFGQGHGPLDEQLAYHEHSSIPLTRKKLRCLRDGDWLNDEVINVAMALLQERDTAARQRGSTFPKCHFFNSFFLNKLFKDARAYKYANVRRWTLPKRLANYGQASSCLLECDRLVVPVHCGQTHWACAVVDLQQRQLHYFDSLRWGDALSWPRLEPQDVPVQNNGSDCGVFAIKFAECAGTGRAFDFSCHHMPRIRRALAHRVLQLRI</sequence>
<comment type="caution">
    <text evidence="7">The sequence shown here is derived from an EMBL/GenBank/DDBJ whole genome shotgun (WGS) entry which is preliminary data.</text>
</comment>
<protein>
    <recommendedName>
        <fullName evidence="6">Ubiquitin-like protease family profile domain-containing protein</fullName>
    </recommendedName>
</protein>
<feature type="compositionally biased region" description="Basic and acidic residues" evidence="5">
    <location>
        <begin position="353"/>
        <end position="363"/>
    </location>
</feature>
<evidence type="ECO:0000256" key="1">
    <source>
        <dbReference type="ARBA" id="ARBA00005234"/>
    </source>
</evidence>
<proteinExistence type="inferred from homology"/>
<dbReference type="Proteomes" id="UP000815325">
    <property type="component" value="Unassembled WGS sequence"/>
</dbReference>
<comment type="similarity">
    <text evidence="1">Belongs to the peptidase C48 family.</text>
</comment>
<keyword evidence="8" id="KW-1185">Reference proteome</keyword>
<evidence type="ECO:0000256" key="2">
    <source>
        <dbReference type="ARBA" id="ARBA00022670"/>
    </source>
</evidence>
<feature type="region of interest" description="Disordered" evidence="5">
    <location>
        <begin position="35"/>
        <end position="74"/>
    </location>
</feature>
<dbReference type="Gene3D" id="3.40.395.10">
    <property type="entry name" value="Adenoviral Proteinase, Chain A"/>
    <property type="match status" value="1"/>
</dbReference>
<evidence type="ECO:0000256" key="3">
    <source>
        <dbReference type="ARBA" id="ARBA00022801"/>
    </source>
</evidence>
<evidence type="ECO:0000256" key="4">
    <source>
        <dbReference type="ARBA" id="ARBA00022807"/>
    </source>
</evidence>
<dbReference type="InterPro" id="IPR038765">
    <property type="entry name" value="Papain-like_cys_pep_sf"/>
</dbReference>
<evidence type="ECO:0000259" key="6">
    <source>
        <dbReference type="PROSITE" id="PS50600"/>
    </source>
</evidence>
<dbReference type="InterPro" id="IPR003653">
    <property type="entry name" value="Peptidase_C48_C"/>
</dbReference>
<dbReference type="PANTHER" id="PTHR12606">
    <property type="entry name" value="SENTRIN/SUMO-SPECIFIC PROTEASE"/>
    <property type="match status" value="1"/>
</dbReference>
<dbReference type="PROSITE" id="PS50600">
    <property type="entry name" value="ULP_PROTEASE"/>
    <property type="match status" value="1"/>
</dbReference>
<keyword evidence="3" id="KW-0378">Hydrolase</keyword>
<accession>A0ABQ7G7M3</accession>
<feature type="compositionally biased region" description="Low complexity" evidence="5">
    <location>
        <begin position="50"/>
        <end position="62"/>
    </location>
</feature>
<feature type="region of interest" description="Disordered" evidence="5">
    <location>
        <begin position="112"/>
        <end position="150"/>
    </location>
</feature>
<dbReference type="Pfam" id="PF02902">
    <property type="entry name" value="Peptidase_C48"/>
    <property type="match status" value="2"/>
</dbReference>
<evidence type="ECO:0000256" key="5">
    <source>
        <dbReference type="SAM" id="MobiDB-lite"/>
    </source>
</evidence>
<feature type="region of interest" description="Disordered" evidence="5">
    <location>
        <begin position="329"/>
        <end position="407"/>
    </location>
</feature>
<dbReference type="SUPFAM" id="SSF54001">
    <property type="entry name" value="Cysteine proteinases"/>
    <property type="match status" value="1"/>
</dbReference>
<gene>
    <name evidence="7" type="ORF">DUNSADRAFT_14326</name>
</gene>
<feature type="compositionally biased region" description="Acidic residues" evidence="5">
    <location>
        <begin position="370"/>
        <end position="405"/>
    </location>
</feature>
<feature type="region of interest" description="Disordered" evidence="5">
    <location>
        <begin position="174"/>
        <end position="197"/>
    </location>
</feature>
<keyword evidence="2" id="KW-0645">Protease</keyword>
<feature type="compositionally biased region" description="Low complexity" evidence="5">
    <location>
        <begin position="341"/>
        <end position="352"/>
    </location>
</feature>
<feature type="domain" description="Ubiquitin-like protease family profile" evidence="6">
    <location>
        <begin position="444"/>
        <end position="602"/>
    </location>
</feature>
<organism evidence="7 8">
    <name type="scientific">Dunaliella salina</name>
    <name type="common">Green alga</name>
    <name type="synonym">Protococcus salinus</name>
    <dbReference type="NCBI Taxonomy" id="3046"/>
    <lineage>
        <taxon>Eukaryota</taxon>
        <taxon>Viridiplantae</taxon>
        <taxon>Chlorophyta</taxon>
        <taxon>core chlorophytes</taxon>
        <taxon>Chlorophyceae</taxon>
        <taxon>CS clade</taxon>
        <taxon>Chlamydomonadales</taxon>
        <taxon>Dunaliellaceae</taxon>
        <taxon>Dunaliella</taxon>
    </lineage>
</organism>
<dbReference type="EMBL" id="MU070026">
    <property type="protein sequence ID" value="KAF5830596.1"/>
    <property type="molecule type" value="Genomic_DNA"/>
</dbReference>